<keyword evidence="5" id="KW-0732">Signal</keyword>
<dbReference type="Gene3D" id="3.40.980.10">
    <property type="entry name" value="MoaB/Mog-like domain"/>
    <property type="match status" value="2"/>
</dbReference>
<dbReference type="Gene3D" id="2.40.340.10">
    <property type="entry name" value="MoeA, C-terminal, domain IV"/>
    <property type="match status" value="1"/>
</dbReference>
<dbReference type="PANTHER" id="PTHR10192">
    <property type="entry name" value="MOLYBDOPTERIN BIOSYNTHESIS PROTEIN"/>
    <property type="match status" value="1"/>
</dbReference>
<accession>A0ABR3GJC8</accession>
<evidence type="ECO:0000256" key="3">
    <source>
        <dbReference type="RuleBase" id="RU365090"/>
    </source>
</evidence>
<proteinExistence type="inferred from homology"/>
<evidence type="ECO:0000256" key="2">
    <source>
        <dbReference type="ARBA" id="ARBA00023150"/>
    </source>
</evidence>
<gene>
    <name evidence="7" type="ORF">Q9L58_004945</name>
</gene>
<sequence>MPPAMPPTALTVAILVVSTTAAADPSADQSSRLLRAFFAARESPAWDVTESRIVSDDKDAIQAAVTEWTAVGTGVDLVITTGGTGFAVSDCTPEAVKPLLQKEAPGLVHAMLAASLSITPFAMMARPVAGVCNSTVVITLPGSPKGAQENLSALIKLLPHACIQAAGSTSSRALHSGGIPALEKQAGIARSPEGVENLPPSVHHHRHGHHHHSHPHPHVHKPPKPHTANTLGASVTRRHRESPYPMLSVADATAIITKETSLGAIVSHPVSAALVGHVLAEDVTAAESVPAYRASIVDGYAVLHTDGKGIYPVTSISHAAPGPTAPLHSGQIARITTGAPLPPGATAVVMVEDTLIVETTADGTEELTIEILASDLHSGENVREVGSDVTAGAVVLRTGATVSGVGGEIGTLASVGRSHVKVYKKPTVAVLSTGDELVQHDNDTPLQFGQIRDSNRPALLSAIAAAGFPTLDCGIAADRPGALETALRGALAAADVVVTTGGVSMGELDLLKPILEQSLNGTIHFGRVAMKPGKPTTFATVPLGTAKKLIFALPGNPASALVTFHLFMLPALRKMLGAVPHELPRVSVVVEQDIGLDSRPEFHRAYVAFGPADGRLHAWSTGGQRSSRIASAGGANAVLCLPARDSVGDKRRELGVVPSGESLDAILWGQVGVWTGE</sequence>
<comment type="pathway">
    <text evidence="3">Cofactor biosynthesis; molybdopterin biosynthesis.</text>
</comment>
<evidence type="ECO:0000256" key="5">
    <source>
        <dbReference type="SAM" id="SignalP"/>
    </source>
</evidence>
<dbReference type="Pfam" id="PF00994">
    <property type="entry name" value="MoCF_biosynth"/>
    <property type="match status" value="2"/>
</dbReference>
<dbReference type="InterPro" id="IPR001453">
    <property type="entry name" value="MoaB/Mog_dom"/>
</dbReference>
<comment type="similarity">
    <text evidence="3">Belongs to the MoeA family.</text>
</comment>
<dbReference type="SUPFAM" id="SSF53218">
    <property type="entry name" value="Molybdenum cofactor biosynthesis proteins"/>
    <property type="match status" value="2"/>
</dbReference>
<evidence type="ECO:0000256" key="4">
    <source>
        <dbReference type="SAM" id="MobiDB-lite"/>
    </source>
</evidence>
<dbReference type="InterPro" id="IPR036425">
    <property type="entry name" value="MoaB/Mog-like_dom_sf"/>
</dbReference>
<keyword evidence="3" id="KW-0808">Transferase</keyword>
<dbReference type="Gene3D" id="3.90.105.10">
    <property type="entry name" value="Molybdopterin biosynthesis moea protein, domain 2"/>
    <property type="match status" value="1"/>
</dbReference>
<comment type="catalytic activity">
    <reaction evidence="3">
        <text>adenylyl-molybdopterin + molybdate = Mo-molybdopterin + AMP + H(+)</text>
        <dbReference type="Rhea" id="RHEA:35047"/>
        <dbReference type="ChEBI" id="CHEBI:15378"/>
        <dbReference type="ChEBI" id="CHEBI:36264"/>
        <dbReference type="ChEBI" id="CHEBI:62727"/>
        <dbReference type="ChEBI" id="CHEBI:71302"/>
        <dbReference type="ChEBI" id="CHEBI:456215"/>
    </reaction>
</comment>
<name>A0ABR3GJC8_9PEZI</name>
<feature type="region of interest" description="Disordered" evidence="4">
    <location>
        <begin position="193"/>
        <end position="230"/>
    </location>
</feature>
<protein>
    <recommendedName>
        <fullName evidence="6">MoaB/Mog domain-containing protein</fullName>
    </recommendedName>
</protein>
<evidence type="ECO:0000313" key="7">
    <source>
        <dbReference type="EMBL" id="KAL0636039.1"/>
    </source>
</evidence>
<dbReference type="InterPro" id="IPR036688">
    <property type="entry name" value="MoeA_C_domain_IV_sf"/>
</dbReference>
<dbReference type="SMART" id="SM00852">
    <property type="entry name" value="MoCF_biosynth"/>
    <property type="match status" value="2"/>
</dbReference>
<reference evidence="7 8" key="1">
    <citation type="submission" date="2024-02" db="EMBL/GenBank/DDBJ databases">
        <title>Discinaceae phylogenomics.</title>
        <authorList>
            <person name="Dirks A.C."/>
            <person name="James T.Y."/>
        </authorList>
    </citation>
    <scope>NUCLEOTIDE SEQUENCE [LARGE SCALE GENOMIC DNA]</scope>
    <source>
        <strain evidence="7 8">ACD0624</strain>
    </source>
</reference>
<dbReference type="PROSITE" id="PS01078">
    <property type="entry name" value="MOCF_BIOSYNTHESIS_1"/>
    <property type="match status" value="1"/>
</dbReference>
<dbReference type="Pfam" id="PF03453">
    <property type="entry name" value="MoeA_N"/>
    <property type="match status" value="1"/>
</dbReference>
<comment type="similarity">
    <text evidence="1">In the C-terminal section; belongs to the MoeA family.</text>
</comment>
<organism evidence="7 8">
    <name type="scientific">Discina gigas</name>
    <dbReference type="NCBI Taxonomy" id="1032678"/>
    <lineage>
        <taxon>Eukaryota</taxon>
        <taxon>Fungi</taxon>
        <taxon>Dikarya</taxon>
        <taxon>Ascomycota</taxon>
        <taxon>Pezizomycotina</taxon>
        <taxon>Pezizomycetes</taxon>
        <taxon>Pezizales</taxon>
        <taxon>Discinaceae</taxon>
        <taxon>Discina</taxon>
    </lineage>
</organism>
<comment type="catalytic activity">
    <reaction evidence="3">
        <text>molybdopterin + ATP + H(+) = adenylyl-molybdopterin + diphosphate</text>
        <dbReference type="Rhea" id="RHEA:31331"/>
        <dbReference type="ChEBI" id="CHEBI:15378"/>
        <dbReference type="ChEBI" id="CHEBI:30616"/>
        <dbReference type="ChEBI" id="CHEBI:33019"/>
        <dbReference type="ChEBI" id="CHEBI:58698"/>
        <dbReference type="ChEBI" id="CHEBI:62727"/>
    </reaction>
</comment>
<dbReference type="SUPFAM" id="SSF63882">
    <property type="entry name" value="MoeA N-terminal region -like"/>
    <property type="match status" value="1"/>
</dbReference>
<keyword evidence="3" id="KW-0460">Magnesium</keyword>
<dbReference type="NCBIfam" id="NF045515">
    <property type="entry name" value="Glp_gephyrin"/>
    <property type="match status" value="1"/>
</dbReference>
<feature type="domain" description="MoaB/Mog" evidence="6">
    <location>
        <begin position="429"/>
        <end position="574"/>
    </location>
</feature>
<feature type="chain" id="PRO_5046972100" description="MoaB/Mog domain-containing protein" evidence="5">
    <location>
        <begin position="23"/>
        <end position="677"/>
    </location>
</feature>
<keyword evidence="2 3" id="KW-0501">Molybdenum cofactor biosynthesis</keyword>
<comment type="cofactor">
    <cofactor evidence="3">
        <name>Mg(2+)</name>
        <dbReference type="ChEBI" id="CHEBI:18420"/>
    </cofactor>
</comment>
<dbReference type="InterPro" id="IPR038987">
    <property type="entry name" value="MoeA-like"/>
</dbReference>
<evidence type="ECO:0000313" key="8">
    <source>
        <dbReference type="Proteomes" id="UP001447188"/>
    </source>
</evidence>
<keyword evidence="8" id="KW-1185">Reference proteome</keyword>
<dbReference type="NCBIfam" id="TIGR00177">
    <property type="entry name" value="molyb_syn"/>
    <property type="match status" value="2"/>
</dbReference>
<comment type="caution">
    <text evidence="7">The sequence shown here is derived from an EMBL/GenBank/DDBJ whole genome shotgun (WGS) entry which is preliminary data.</text>
</comment>
<evidence type="ECO:0000259" key="6">
    <source>
        <dbReference type="SMART" id="SM00852"/>
    </source>
</evidence>
<dbReference type="InterPro" id="IPR005110">
    <property type="entry name" value="MoeA_linker/N"/>
</dbReference>
<dbReference type="InterPro" id="IPR008284">
    <property type="entry name" value="MoCF_biosynth_CS"/>
</dbReference>
<dbReference type="Gene3D" id="2.170.190.11">
    <property type="entry name" value="Molybdopterin biosynthesis moea protein, domain 3"/>
    <property type="match status" value="1"/>
</dbReference>
<comment type="function">
    <text evidence="3">Catalyzes two steps in the biosynthesis of the molybdenum cofactor. In the first step, molybdopterin is adenylated. Subsequently, molybdate is inserted into adenylated molybdopterin and AMP is released.</text>
</comment>
<evidence type="ECO:0000256" key="1">
    <source>
        <dbReference type="ARBA" id="ARBA00008339"/>
    </source>
</evidence>
<dbReference type="CDD" id="cd00886">
    <property type="entry name" value="MogA_MoaB"/>
    <property type="match status" value="1"/>
</dbReference>
<feature type="domain" description="MoaB/Mog" evidence="6">
    <location>
        <begin position="13"/>
        <end position="161"/>
    </location>
</feature>
<dbReference type="EMBL" id="JBBBZM010000057">
    <property type="protein sequence ID" value="KAL0636039.1"/>
    <property type="molecule type" value="Genomic_DNA"/>
</dbReference>
<keyword evidence="3" id="KW-0479">Metal-binding</keyword>
<dbReference type="Proteomes" id="UP001447188">
    <property type="component" value="Unassembled WGS sequence"/>
</dbReference>
<keyword evidence="3" id="KW-0500">Molybdenum</keyword>
<dbReference type="CDD" id="cd00887">
    <property type="entry name" value="MoeA"/>
    <property type="match status" value="1"/>
</dbReference>
<dbReference type="PANTHER" id="PTHR10192:SF5">
    <property type="entry name" value="GEPHYRIN"/>
    <property type="match status" value="1"/>
</dbReference>
<feature type="compositionally biased region" description="Basic residues" evidence="4">
    <location>
        <begin position="202"/>
        <end position="224"/>
    </location>
</feature>
<feature type="signal peptide" evidence="5">
    <location>
        <begin position="1"/>
        <end position="22"/>
    </location>
</feature>
<dbReference type="PROSITE" id="PS01079">
    <property type="entry name" value="MOCF_BIOSYNTHESIS_2"/>
    <property type="match status" value="1"/>
</dbReference>
<dbReference type="SUPFAM" id="SSF63867">
    <property type="entry name" value="MoeA C-terminal domain-like"/>
    <property type="match status" value="1"/>
</dbReference>
<dbReference type="InterPro" id="IPR036135">
    <property type="entry name" value="MoeA_linker/N_sf"/>
</dbReference>